<proteinExistence type="predicted"/>
<name>G3I6I2_CRIGR</name>
<evidence type="ECO:0000256" key="1">
    <source>
        <dbReference type="SAM" id="MobiDB-lite"/>
    </source>
</evidence>
<sequence length="74" mass="8168">MDNNGRKDTRQCWIRASKEPRKVIQPLDNDSKIKSVPSRKAGDARDSARTRCPGAGSTLKPQSCELDSTTRSGH</sequence>
<feature type="compositionally biased region" description="Polar residues" evidence="1">
    <location>
        <begin position="59"/>
        <end position="74"/>
    </location>
</feature>
<dbReference type="AlphaFoldDB" id="G3I6I2"/>
<dbReference type="EMBL" id="JH001368">
    <property type="protein sequence ID" value="EGW01228.1"/>
    <property type="molecule type" value="Genomic_DNA"/>
</dbReference>
<dbReference type="InParanoid" id="G3I6I2"/>
<evidence type="ECO:0000313" key="2">
    <source>
        <dbReference type="EMBL" id="EGW01228.1"/>
    </source>
</evidence>
<feature type="compositionally biased region" description="Basic and acidic residues" evidence="1">
    <location>
        <begin position="1"/>
        <end position="22"/>
    </location>
</feature>
<reference evidence="3" key="1">
    <citation type="journal article" date="2011" name="Nat. Biotechnol.">
        <title>The genomic sequence of the Chinese hamster ovary (CHO)-K1 cell line.</title>
        <authorList>
            <person name="Xu X."/>
            <person name="Nagarajan H."/>
            <person name="Lewis N.E."/>
            <person name="Pan S."/>
            <person name="Cai Z."/>
            <person name="Liu X."/>
            <person name="Chen W."/>
            <person name="Xie M."/>
            <person name="Wang W."/>
            <person name="Hammond S."/>
            <person name="Andersen M.R."/>
            <person name="Neff N."/>
            <person name="Passarelli B."/>
            <person name="Koh W."/>
            <person name="Fan H.C."/>
            <person name="Wang J."/>
            <person name="Gui Y."/>
            <person name="Lee K.H."/>
            <person name="Betenbaugh M.J."/>
            <person name="Quake S.R."/>
            <person name="Famili I."/>
            <person name="Palsson B.O."/>
            <person name="Wang J."/>
        </authorList>
    </citation>
    <scope>NUCLEOTIDE SEQUENCE [LARGE SCALE GENOMIC DNA]</scope>
    <source>
        <strain evidence="3">CHO K1 cell line</strain>
    </source>
</reference>
<organism evidence="2 3">
    <name type="scientific">Cricetulus griseus</name>
    <name type="common">Chinese hamster</name>
    <name type="synonym">Cricetulus barabensis griseus</name>
    <dbReference type="NCBI Taxonomy" id="10029"/>
    <lineage>
        <taxon>Eukaryota</taxon>
        <taxon>Metazoa</taxon>
        <taxon>Chordata</taxon>
        <taxon>Craniata</taxon>
        <taxon>Vertebrata</taxon>
        <taxon>Euteleostomi</taxon>
        <taxon>Mammalia</taxon>
        <taxon>Eutheria</taxon>
        <taxon>Euarchontoglires</taxon>
        <taxon>Glires</taxon>
        <taxon>Rodentia</taxon>
        <taxon>Myomorpha</taxon>
        <taxon>Muroidea</taxon>
        <taxon>Cricetidae</taxon>
        <taxon>Cricetinae</taxon>
        <taxon>Cricetulus</taxon>
    </lineage>
</organism>
<feature type="compositionally biased region" description="Basic and acidic residues" evidence="1">
    <location>
        <begin position="40"/>
        <end position="49"/>
    </location>
</feature>
<dbReference type="Proteomes" id="UP000001075">
    <property type="component" value="Unassembled WGS sequence"/>
</dbReference>
<protein>
    <submittedName>
        <fullName evidence="2">Uncharacterized protein</fullName>
    </submittedName>
</protein>
<feature type="region of interest" description="Disordered" evidence="1">
    <location>
        <begin position="1"/>
        <end position="74"/>
    </location>
</feature>
<evidence type="ECO:0000313" key="3">
    <source>
        <dbReference type="Proteomes" id="UP000001075"/>
    </source>
</evidence>
<accession>G3I6I2</accession>
<gene>
    <name evidence="2" type="ORF">I79_019106</name>
</gene>